<evidence type="ECO:0000313" key="4">
    <source>
        <dbReference type="Proteomes" id="UP000298138"/>
    </source>
</evidence>
<dbReference type="STRING" id="341454.A0A4S2N2Q9"/>
<keyword evidence="2" id="KW-0472">Membrane</keyword>
<gene>
    <name evidence="3" type="ORF">EX30DRAFT_347494</name>
</gene>
<name>A0A4S2N2Q9_9PEZI</name>
<feature type="transmembrane region" description="Helical" evidence="2">
    <location>
        <begin position="226"/>
        <end position="256"/>
    </location>
</feature>
<keyword evidence="2" id="KW-0812">Transmembrane</keyword>
<feature type="compositionally biased region" description="Polar residues" evidence="1">
    <location>
        <begin position="636"/>
        <end position="664"/>
    </location>
</feature>
<feature type="compositionally biased region" description="Low complexity" evidence="1">
    <location>
        <begin position="535"/>
        <end position="544"/>
    </location>
</feature>
<feature type="compositionally biased region" description="Polar residues" evidence="1">
    <location>
        <begin position="681"/>
        <end position="691"/>
    </location>
</feature>
<keyword evidence="4" id="KW-1185">Reference proteome</keyword>
<dbReference type="FunCoup" id="A0A4S2N2Q9">
    <property type="interactions" value="13"/>
</dbReference>
<feature type="compositionally biased region" description="Low complexity" evidence="1">
    <location>
        <begin position="331"/>
        <end position="346"/>
    </location>
</feature>
<dbReference type="Pfam" id="PF16944">
    <property type="entry name" value="KCH"/>
    <property type="match status" value="1"/>
</dbReference>
<feature type="transmembrane region" description="Helical" evidence="2">
    <location>
        <begin position="82"/>
        <end position="103"/>
    </location>
</feature>
<feature type="compositionally biased region" description="Polar residues" evidence="1">
    <location>
        <begin position="554"/>
        <end position="563"/>
    </location>
</feature>
<protein>
    <submittedName>
        <fullName evidence="3">Uncharacterized protein</fullName>
    </submittedName>
</protein>
<feature type="compositionally biased region" description="Low complexity" evidence="1">
    <location>
        <begin position="465"/>
        <end position="476"/>
    </location>
</feature>
<dbReference type="InParanoid" id="A0A4S2N2Q9"/>
<organism evidence="3 4">
    <name type="scientific">Ascodesmis nigricans</name>
    <dbReference type="NCBI Taxonomy" id="341454"/>
    <lineage>
        <taxon>Eukaryota</taxon>
        <taxon>Fungi</taxon>
        <taxon>Dikarya</taxon>
        <taxon>Ascomycota</taxon>
        <taxon>Pezizomycotina</taxon>
        <taxon>Pezizomycetes</taxon>
        <taxon>Pezizales</taxon>
        <taxon>Ascodesmidaceae</taxon>
        <taxon>Ascodesmis</taxon>
    </lineage>
</organism>
<dbReference type="OrthoDB" id="2128042at2759"/>
<feature type="region of interest" description="Disordered" evidence="1">
    <location>
        <begin position="302"/>
        <end position="789"/>
    </location>
</feature>
<dbReference type="Proteomes" id="UP000298138">
    <property type="component" value="Unassembled WGS sequence"/>
</dbReference>
<dbReference type="GO" id="GO:0015079">
    <property type="term" value="F:potassium ion transmembrane transporter activity"/>
    <property type="evidence" value="ECO:0007669"/>
    <property type="project" value="InterPro"/>
</dbReference>
<accession>A0A4S2N2Q9</accession>
<dbReference type="AlphaFoldDB" id="A0A4S2N2Q9"/>
<evidence type="ECO:0000313" key="3">
    <source>
        <dbReference type="EMBL" id="TGZ83214.1"/>
    </source>
</evidence>
<sequence>MGCFKKRKDDLNVLQEHKFAYINLADFKSKSVVNWIAYFGIYAGVIISLARYAADIYTAVVLLVFNRWTNNLEQQEVINFDIAKWIFCGCIFLSFGLVGYEWIYAIKVIKTDGVAVAYMNAIAVRYNCIRGGPSKGDTGWKRFLVFSRLTKSRGFVDYIALFTYFAFHGWVRVIFAEGPRVVINTLTFISVTAVDKYVTDADNALNFVEKFIEGFRNLYEEDKVQVIVLCTMGFTTIMWVFSILRLLLSGILYLCFLWHAIGGKSLHDYCKERIDSRMGEIVKKKHDKALAKEKKKNDNLLRQPTIPLLGADTSSPKKDSDNMSMNSTTFLLSNQPSPPQSSSYLPANLKREPTLPNISELERGLGAPPPAKSAPHNNFQTPYESYGPVIDAYRDSPSASSTNLTGLTPAPPYSSLPPSSNNSIHNGIHGSGPSTFVVDRLAREQPPLPSGPPTRSLTNPSAQWNNPSMNSSPINSHFPPRGLPEHERWNTPPPPVRSQTAIPRPPQGPVPRGGTAPPMMRGPPQSQRPPRRGGYDAYDPGYPGSSRYDDRSNGDWSNNTNYPDNRGMSMYPEDPRSMSPPRRAPTIASQDSRYNPGNGGMPMYEEPQAMSPPRRAPTTASQDSRHNGRMPMYQESPRSMTPPQRTPTAGPQDSRPNPGSSGITMYQEPQPMSPPRRAATSGPQDSRSNNGMLAYPDDPRSMPPPRRAATAGPQESRQGVTRPYGPPQTPGPRAESARPQQQQPPPQPAASEWDWGLDQNQNQSQNQDQNSRMGGGGAGGQGGQGQGMF</sequence>
<reference evidence="3 4" key="1">
    <citation type="submission" date="2019-04" db="EMBL/GenBank/DDBJ databases">
        <title>Comparative genomics and transcriptomics to analyze fruiting body development in filamentous ascomycetes.</title>
        <authorList>
            <consortium name="DOE Joint Genome Institute"/>
            <person name="Lutkenhaus R."/>
            <person name="Traeger S."/>
            <person name="Breuer J."/>
            <person name="Kuo A."/>
            <person name="Lipzen A."/>
            <person name="Pangilinan J."/>
            <person name="Dilworth D."/>
            <person name="Sandor L."/>
            <person name="Poggeler S."/>
            <person name="Barry K."/>
            <person name="Grigoriev I.V."/>
            <person name="Nowrousian M."/>
        </authorList>
    </citation>
    <scope>NUCLEOTIDE SEQUENCE [LARGE SCALE GENOMIC DNA]</scope>
    <source>
        <strain evidence="3 4">CBS 389.68</strain>
    </source>
</reference>
<feature type="compositionally biased region" description="Low complexity" evidence="1">
    <location>
        <begin position="510"/>
        <end position="525"/>
    </location>
</feature>
<evidence type="ECO:0000256" key="2">
    <source>
        <dbReference type="SAM" id="Phobius"/>
    </source>
</evidence>
<dbReference type="PANTHER" id="PTHR36424">
    <property type="entry name" value="PHEROMONE-REGULATED MEMBRANE PROTEIN 6"/>
    <property type="match status" value="1"/>
</dbReference>
<dbReference type="GO" id="GO:0005886">
    <property type="term" value="C:plasma membrane"/>
    <property type="evidence" value="ECO:0007669"/>
    <property type="project" value="InterPro"/>
</dbReference>
<evidence type="ECO:0000256" key="1">
    <source>
        <dbReference type="SAM" id="MobiDB-lite"/>
    </source>
</evidence>
<dbReference type="EMBL" id="ML220114">
    <property type="protein sequence ID" value="TGZ83214.1"/>
    <property type="molecule type" value="Genomic_DNA"/>
</dbReference>
<proteinExistence type="predicted"/>
<dbReference type="InterPro" id="IPR031606">
    <property type="entry name" value="Kch1/2"/>
</dbReference>
<feature type="compositionally biased region" description="Low complexity" evidence="1">
    <location>
        <begin position="758"/>
        <end position="771"/>
    </location>
</feature>
<feature type="compositionally biased region" description="Gly residues" evidence="1">
    <location>
        <begin position="773"/>
        <end position="789"/>
    </location>
</feature>
<feature type="compositionally biased region" description="Polar residues" evidence="1">
    <location>
        <begin position="397"/>
        <end position="406"/>
    </location>
</feature>
<feature type="transmembrane region" description="Helical" evidence="2">
    <location>
        <begin position="35"/>
        <end position="62"/>
    </location>
</feature>
<dbReference type="PANTHER" id="PTHR36424:SF1">
    <property type="entry name" value="LOW AFFINITY K(+) TRANSPORTER 1-RELATED"/>
    <property type="match status" value="1"/>
</dbReference>
<feature type="compositionally biased region" description="Polar residues" evidence="1">
    <location>
        <begin position="453"/>
        <end position="464"/>
    </location>
</feature>
<keyword evidence="2" id="KW-1133">Transmembrane helix</keyword>